<dbReference type="GO" id="GO:0006979">
    <property type="term" value="P:response to oxidative stress"/>
    <property type="evidence" value="ECO:0007669"/>
    <property type="project" value="InterPro"/>
</dbReference>
<dbReference type="InterPro" id="IPR010255">
    <property type="entry name" value="Haem_peroxidase_sf"/>
</dbReference>
<dbReference type="InterPro" id="IPR037120">
    <property type="entry name" value="Haem_peroxidase_sf_animal"/>
</dbReference>
<dbReference type="GO" id="GO:0004601">
    <property type="term" value="F:peroxidase activity"/>
    <property type="evidence" value="ECO:0007669"/>
    <property type="project" value="InterPro"/>
</dbReference>
<dbReference type="RefSeq" id="WP_185295972.1">
    <property type="nucleotide sequence ID" value="NZ_AP023287.1"/>
</dbReference>
<sequence length="277" mass="30813">MSHRSAAREVTAPRSRFYHGPYGRLFDDLEPWRPVGATGAPITDGQALEEWCLNVANTLMVEKLLPDATPVPPRDIDEDATHLVKFLLDPIDGTAVHDLPRNSRGRALIGDPRNDENSIVSQLHVSFLAAHNTLVDRAAAESHAEPFDVALRKDVGADGRTVWTRGLDDVYAWRDQPYMPVEFAGAAYRFGHSMVRSKYKTNIHRGALDEHFVPILDNTTGAPGVDLRGFRPLGIDNAIEWDWFLRMTSSIGEFPQKAHRIDTKLTNALPTSAGQFP</sequence>
<dbReference type="AlphaFoldDB" id="A0A6S6P990"/>
<evidence type="ECO:0000313" key="1">
    <source>
        <dbReference type="EMBL" id="BCI53270.1"/>
    </source>
</evidence>
<dbReference type="SUPFAM" id="SSF48113">
    <property type="entry name" value="Heme-dependent peroxidases"/>
    <property type="match status" value="1"/>
</dbReference>
<evidence type="ECO:0008006" key="3">
    <source>
        <dbReference type="Google" id="ProtNLM"/>
    </source>
</evidence>
<evidence type="ECO:0000313" key="2">
    <source>
        <dbReference type="Proteomes" id="UP000515734"/>
    </source>
</evidence>
<dbReference type="Proteomes" id="UP000515734">
    <property type="component" value="Chromosome"/>
</dbReference>
<dbReference type="GO" id="GO:0020037">
    <property type="term" value="F:heme binding"/>
    <property type="evidence" value="ECO:0007669"/>
    <property type="project" value="InterPro"/>
</dbReference>
<dbReference type="Gene3D" id="1.10.640.10">
    <property type="entry name" value="Haem peroxidase domain superfamily, animal type"/>
    <property type="match status" value="2"/>
</dbReference>
<gene>
    <name evidence="1" type="ORF">NIIDNTM18_25480</name>
</gene>
<protein>
    <recommendedName>
        <fullName evidence="3">Heme peroxidase</fullName>
    </recommendedName>
</protein>
<proteinExistence type="predicted"/>
<accession>A0A6S6P990</accession>
<reference evidence="1 2" key="1">
    <citation type="submission" date="2020-07" db="EMBL/GenBank/DDBJ databases">
        <title>Complete genome sequence of Mycolicibacterium litorale like strain isolated from cardiac implantable electronic device infection.</title>
        <authorList>
            <person name="Fukano H."/>
            <person name="Miyama H."/>
            <person name="Hoshino Y."/>
        </authorList>
    </citation>
    <scope>NUCLEOTIDE SEQUENCE [LARGE SCALE GENOMIC DNA]</scope>
    <source>
        <strain evidence="1 2">NIIDNTM18</strain>
    </source>
</reference>
<name>A0A6S6P990_9MYCO</name>
<dbReference type="EMBL" id="AP023287">
    <property type="protein sequence ID" value="BCI53270.1"/>
    <property type="molecule type" value="Genomic_DNA"/>
</dbReference>
<organism evidence="1 2">
    <name type="scientific">Mycolicibacterium litorale</name>
    <dbReference type="NCBI Taxonomy" id="758802"/>
    <lineage>
        <taxon>Bacteria</taxon>
        <taxon>Bacillati</taxon>
        <taxon>Actinomycetota</taxon>
        <taxon>Actinomycetes</taxon>
        <taxon>Mycobacteriales</taxon>
        <taxon>Mycobacteriaceae</taxon>
        <taxon>Mycolicibacterium</taxon>
    </lineage>
</organism>